<evidence type="ECO:0000313" key="4">
    <source>
        <dbReference type="Proteomes" id="UP000251281"/>
    </source>
</evidence>
<feature type="transmembrane region" description="Helical" evidence="1">
    <location>
        <begin position="40"/>
        <end position="64"/>
    </location>
</feature>
<feature type="domain" description="Acyltransferase 3" evidence="2">
    <location>
        <begin position="11"/>
        <end position="302"/>
    </location>
</feature>
<keyword evidence="1" id="KW-0472">Membrane</keyword>
<dbReference type="RefSeq" id="WP_112090751.1">
    <property type="nucleotide sequence ID" value="NZ_PRLD01000005.1"/>
</dbReference>
<feature type="transmembrane region" description="Helical" evidence="1">
    <location>
        <begin position="257"/>
        <end position="278"/>
    </location>
</feature>
<keyword evidence="1" id="KW-0812">Transmembrane</keyword>
<gene>
    <name evidence="3" type="ORF">C4N24_06355</name>
</gene>
<feature type="transmembrane region" description="Helical" evidence="1">
    <location>
        <begin position="137"/>
        <end position="157"/>
    </location>
</feature>
<evidence type="ECO:0000313" key="3">
    <source>
        <dbReference type="EMBL" id="RAW57912.1"/>
    </source>
</evidence>
<reference evidence="3 4" key="1">
    <citation type="submission" date="2018-02" db="EMBL/GenBank/DDBJ databases">
        <title>Complete genome sequencing of Faecalibacterium prausnitzii strains isolated from the human gut.</title>
        <authorList>
            <person name="Fitzgerald B.C."/>
            <person name="Shkoporov A.N."/>
            <person name="Ross P.R."/>
            <person name="Hill C."/>
        </authorList>
    </citation>
    <scope>NUCLEOTIDE SEQUENCE [LARGE SCALE GENOMIC DNA]</scope>
    <source>
        <strain evidence="3 4">APC923/51-1</strain>
    </source>
</reference>
<feature type="transmembrane region" description="Helical" evidence="1">
    <location>
        <begin position="85"/>
        <end position="103"/>
    </location>
</feature>
<name>A0A329U884_9FIRM</name>
<feature type="transmembrane region" description="Helical" evidence="1">
    <location>
        <begin position="314"/>
        <end position="338"/>
    </location>
</feature>
<dbReference type="AlphaFoldDB" id="A0A329U884"/>
<dbReference type="PANTHER" id="PTHR37312">
    <property type="entry name" value="MEMBRANE-BOUND ACYLTRANSFERASE YKRP-RELATED"/>
    <property type="match status" value="1"/>
</dbReference>
<organism evidence="3 4">
    <name type="scientific">Faecalibacterium prausnitzii</name>
    <dbReference type="NCBI Taxonomy" id="853"/>
    <lineage>
        <taxon>Bacteria</taxon>
        <taxon>Bacillati</taxon>
        <taxon>Bacillota</taxon>
        <taxon>Clostridia</taxon>
        <taxon>Eubacteriales</taxon>
        <taxon>Oscillospiraceae</taxon>
        <taxon>Faecalibacterium</taxon>
    </lineage>
</organism>
<feature type="transmembrane region" description="Helical" evidence="1">
    <location>
        <begin position="290"/>
        <end position="308"/>
    </location>
</feature>
<dbReference type="Pfam" id="PF01757">
    <property type="entry name" value="Acyl_transf_3"/>
    <property type="match status" value="1"/>
</dbReference>
<dbReference type="InterPro" id="IPR052734">
    <property type="entry name" value="Nod_factor_acetyltransferase"/>
</dbReference>
<feature type="transmembrane region" description="Helical" evidence="1">
    <location>
        <begin position="12"/>
        <end position="28"/>
    </location>
</feature>
<comment type="caution">
    <text evidence="3">The sequence shown here is derived from an EMBL/GenBank/DDBJ whole genome shotgun (WGS) entry which is preliminary data.</text>
</comment>
<evidence type="ECO:0000256" key="1">
    <source>
        <dbReference type="SAM" id="Phobius"/>
    </source>
</evidence>
<dbReference type="PANTHER" id="PTHR37312:SF1">
    <property type="entry name" value="MEMBRANE-BOUND ACYLTRANSFERASE YKRP-RELATED"/>
    <property type="match status" value="1"/>
</dbReference>
<dbReference type="EMBL" id="PRLD01000005">
    <property type="protein sequence ID" value="RAW57912.1"/>
    <property type="molecule type" value="Genomic_DNA"/>
</dbReference>
<feature type="transmembrane region" description="Helical" evidence="1">
    <location>
        <begin position="220"/>
        <end position="237"/>
    </location>
</feature>
<sequence>MTQTTKRLDHIDIAKAIGLLLVIYGHTFRMSMRAAHPWCAFSYTFVYRFHVPLLFLLSGMGCTLTAQKNRSFSARQFVRKKAHSLLLPWGIYSAFLYFLFYLANLVPPVRALLSGGAYQLKQPAEYLWLVLRNENPYGFHLWYLPTLFWFVLTAWLLDKALSPAAARAAKLVLVVALPACYQLLFTEWFWAVKSYFQQGAFFFLGCVLPREKAEQHAKPLMLFGALCGLWVVWGLLFPTMVWPDGLLAEAVCTWVDYFKVSGFCVGIWAACVLLQKPLRRLVPLGQNTMLFYLYHQPFCCAVPGLVLYEKLGVSAGGTVLVCGAVSLVMPYLFCRLAGRLHLRPLLRRLGLPG</sequence>
<dbReference type="Proteomes" id="UP000251281">
    <property type="component" value="Unassembled WGS sequence"/>
</dbReference>
<proteinExistence type="predicted"/>
<evidence type="ECO:0000259" key="2">
    <source>
        <dbReference type="Pfam" id="PF01757"/>
    </source>
</evidence>
<accession>A0A329U884</accession>
<dbReference type="InterPro" id="IPR002656">
    <property type="entry name" value="Acyl_transf_3_dom"/>
</dbReference>
<keyword evidence="1" id="KW-1133">Transmembrane helix</keyword>
<dbReference type="GO" id="GO:0016747">
    <property type="term" value="F:acyltransferase activity, transferring groups other than amino-acyl groups"/>
    <property type="evidence" value="ECO:0007669"/>
    <property type="project" value="InterPro"/>
</dbReference>
<protein>
    <recommendedName>
        <fullName evidence="2">Acyltransferase 3 domain-containing protein</fullName>
    </recommendedName>
</protein>